<accession>A0A7J3SMF4</accession>
<reference evidence="1" key="1">
    <citation type="journal article" date="2020" name="mSystems">
        <title>Genome- and Community-Level Interaction Insights into Carbon Utilization and Element Cycling Functions of Hydrothermarchaeota in Hydrothermal Sediment.</title>
        <authorList>
            <person name="Zhou Z."/>
            <person name="Liu Y."/>
            <person name="Xu W."/>
            <person name="Pan J."/>
            <person name="Luo Z.H."/>
            <person name="Li M."/>
        </authorList>
    </citation>
    <scope>NUCLEOTIDE SEQUENCE [LARGE SCALE GENOMIC DNA]</scope>
    <source>
        <strain evidence="1">SpSt-885</strain>
    </source>
</reference>
<sequence>MKKKPADVLDVLDYYLGDDIEEIAESIDDANISLEEDYEQLLKYLYRSIVKAWFDGNEPSETELKKKLERYRSDRYYGQLKVMLNYLINKYVRIRKTGIAPRGGKDDRRE</sequence>
<gene>
    <name evidence="1" type="ORF">ENW83_05860</name>
</gene>
<proteinExistence type="predicted"/>
<dbReference type="AlphaFoldDB" id="A0A7J3SMF4"/>
<organism evidence="1">
    <name type="scientific">Fervidicoccus fontis</name>
    <dbReference type="NCBI Taxonomy" id="683846"/>
    <lineage>
        <taxon>Archaea</taxon>
        <taxon>Thermoproteota</taxon>
        <taxon>Thermoprotei</taxon>
        <taxon>Fervidicoccales</taxon>
        <taxon>Fervidicoccaceae</taxon>
        <taxon>Fervidicoccus</taxon>
    </lineage>
</organism>
<evidence type="ECO:0000313" key="1">
    <source>
        <dbReference type="EMBL" id="HGZ60707.1"/>
    </source>
</evidence>
<name>A0A7J3SMF4_9CREN</name>
<comment type="caution">
    <text evidence="1">The sequence shown here is derived from an EMBL/GenBank/DDBJ whole genome shotgun (WGS) entry which is preliminary data.</text>
</comment>
<dbReference type="EMBL" id="DTLS01000170">
    <property type="protein sequence ID" value="HGZ60707.1"/>
    <property type="molecule type" value="Genomic_DNA"/>
</dbReference>
<protein>
    <submittedName>
        <fullName evidence="1">Uncharacterized protein</fullName>
    </submittedName>
</protein>